<accession>A0A1J5TP62</accession>
<evidence type="ECO:0000313" key="1">
    <source>
        <dbReference type="EMBL" id="OIR13782.1"/>
    </source>
</evidence>
<protein>
    <submittedName>
        <fullName evidence="1">Uncharacterized protein</fullName>
    </submittedName>
</protein>
<sequence length="110" mass="11413">MVEASAPPFAVSRCRHRVLGLQVRIEFADGFALRLMPAEASSLSFALSAVRSGISPEREIYLSPIASDAAFVGTVRDDGIGIAVQSGTLELDWPGVASLADVLAAAIGQG</sequence>
<dbReference type="EMBL" id="MLJW01000013">
    <property type="protein sequence ID" value="OIR13782.1"/>
    <property type="molecule type" value="Genomic_DNA"/>
</dbReference>
<proteinExistence type="predicted"/>
<comment type="caution">
    <text evidence="1">The sequence shown here is derived from an EMBL/GenBank/DDBJ whole genome shotgun (WGS) entry which is preliminary data.</text>
</comment>
<dbReference type="AlphaFoldDB" id="A0A1J5TP62"/>
<name>A0A1J5TP62_9ZZZZ</name>
<organism evidence="1">
    <name type="scientific">mine drainage metagenome</name>
    <dbReference type="NCBI Taxonomy" id="410659"/>
    <lineage>
        <taxon>unclassified sequences</taxon>
        <taxon>metagenomes</taxon>
        <taxon>ecological metagenomes</taxon>
    </lineage>
</organism>
<gene>
    <name evidence="1" type="ORF">GALL_49170</name>
</gene>
<reference evidence="1" key="1">
    <citation type="submission" date="2016-10" db="EMBL/GenBank/DDBJ databases">
        <title>Sequence of Gallionella enrichment culture.</title>
        <authorList>
            <person name="Poehlein A."/>
            <person name="Muehling M."/>
            <person name="Daniel R."/>
        </authorList>
    </citation>
    <scope>NUCLEOTIDE SEQUENCE</scope>
</reference>